<reference evidence="2 3" key="1">
    <citation type="submission" date="2020-08" db="EMBL/GenBank/DDBJ databases">
        <title>Amycolatopsis sp. nov. DR6-1 isolated from Dendrobium heterocarpum.</title>
        <authorList>
            <person name="Tedsree N."/>
            <person name="Kuncharoen N."/>
            <person name="Likhitwitayawuid K."/>
            <person name="Tanasupawat S."/>
        </authorList>
    </citation>
    <scope>NUCLEOTIDE SEQUENCE [LARGE SCALE GENOMIC DNA]</scope>
    <source>
        <strain evidence="2 3">DR6-1</strain>
    </source>
</reference>
<evidence type="ECO:0000259" key="1">
    <source>
        <dbReference type="Pfam" id="PF12770"/>
    </source>
</evidence>
<dbReference type="EMBL" id="JACGZW010000012">
    <property type="protein sequence ID" value="MBB1158045.1"/>
    <property type="molecule type" value="Genomic_DNA"/>
</dbReference>
<proteinExistence type="predicted"/>
<name>A0A7W3W3D5_9PSEU</name>
<comment type="caution">
    <text evidence="2">The sequence shown here is derived from an EMBL/GenBank/DDBJ whole genome shotgun (WGS) entry which is preliminary data.</text>
</comment>
<sequence length="1029" mass="108209">MADEGAHDGADRIAALLRENPGRVEPEDAADAGIGLLQALGPDASVEELRLAAELVGFAVDTASGHPSIPHWQRVLGCAHGWIAEETGSAADYETAASCLLAAASAPGSPPEVAESAAVEASEMVATLLRTEAVTAERARQLTGALDRISLSWTDSLNAAYFALGRAWALRWAHPLTGDHNDLERAADLLRGALTAPALAEAGHDCVDGWQLFVDVLEQLYLAGADRSLLTEALAAAKKLLELLAADPERLPDAHGIVAEVANEIFCTSDGEATAELETAITSYAAKRASAGLNDHETVCCALLLQVRGCTSEDAPVLSSAAEVLGTPERAPGSEVVLAGLHESLLELSGHEHAWPAVEWATRALTHADVDPGVVVPLHSSRISGLAAALDAFGGDAVADRCDVDAILAEARAEALAGPDAARALLAYRTAQLRGQWIADRFPLDVSLMQEVFAETADALRRMSEHDEEGRSPELGAAAAVLEDMIPVLLGYRDPGPLRAALNDEGVRSLLDADSLLKMLDQRTALQAMVDGKQPLGPGIQQMVADLAATEAAQPGEESAALLPLLTALGEAAGSVENGDLAARTAAYRKVLRMCGELPEKAAASPFVRRIRGFVSAQMVLGGHDGDEAEPAIEDLERALERPDSGQPAVDEQLCRLLRRRGGPGDFARSRQVALRALARQTWQIFLFPQWEPSTPVHRFARTAAGWCHEDDALDDLVRVVEAERGAALARGAGAELLRDRLGQTGRAELAEAWPSAQSADEAARRRVAAQLSEEDERTLAEPPGPDEIRRSLRDRGLDALVYLIPHDPAAGGTAVVVPAEGPVASSRLPLLAAEPFTRDPSREPAALDALGGWAWLAGGAAVLAAAQAAAPGRVPRIALVPAGALGAAPWAAAWRETGSGRRYLVEDVEITLVPSAGLLTRRSAMDSAGLADGELVLQACTADHATRSSYDEALEPSSAFLAAGARVVVRGAWPHSPAPVLFSLFQQYLDEDPARPAAAFRRAQLSMLAPDNGSAHISRWGGFALLGA</sequence>
<dbReference type="RefSeq" id="WP_182894814.1">
    <property type="nucleotide sequence ID" value="NZ_JACGZW010000012.1"/>
</dbReference>
<dbReference type="AlphaFoldDB" id="A0A7W3W3D5"/>
<protein>
    <submittedName>
        <fullName evidence="2">CHAT domain-containing protein</fullName>
    </submittedName>
</protein>
<feature type="domain" description="CHAT" evidence="1">
    <location>
        <begin position="868"/>
        <end position="924"/>
    </location>
</feature>
<evidence type="ECO:0000313" key="2">
    <source>
        <dbReference type="EMBL" id="MBB1158045.1"/>
    </source>
</evidence>
<dbReference type="Proteomes" id="UP000526734">
    <property type="component" value="Unassembled WGS sequence"/>
</dbReference>
<dbReference type="Pfam" id="PF12770">
    <property type="entry name" value="CHAT"/>
    <property type="match status" value="2"/>
</dbReference>
<organism evidence="2 3">
    <name type="scientific">Amycolatopsis dendrobii</name>
    <dbReference type="NCBI Taxonomy" id="2760662"/>
    <lineage>
        <taxon>Bacteria</taxon>
        <taxon>Bacillati</taxon>
        <taxon>Actinomycetota</taxon>
        <taxon>Actinomycetes</taxon>
        <taxon>Pseudonocardiales</taxon>
        <taxon>Pseudonocardiaceae</taxon>
        <taxon>Amycolatopsis</taxon>
    </lineage>
</organism>
<gene>
    <name evidence="2" type="ORF">H4281_33275</name>
</gene>
<dbReference type="InterPro" id="IPR024983">
    <property type="entry name" value="CHAT_dom"/>
</dbReference>
<feature type="domain" description="CHAT" evidence="1">
    <location>
        <begin position="936"/>
        <end position="1028"/>
    </location>
</feature>
<accession>A0A7W3W3D5</accession>
<evidence type="ECO:0000313" key="3">
    <source>
        <dbReference type="Proteomes" id="UP000526734"/>
    </source>
</evidence>
<keyword evidence="3" id="KW-1185">Reference proteome</keyword>